<dbReference type="InterPro" id="IPR004323">
    <property type="entry name" value="Ion_tolerance_CutA"/>
</dbReference>
<keyword evidence="3" id="KW-1185">Reference proteome</keyword>
<gene>
    <name evidence="2" type="primary">cutA</name>
    <name evidence="2" type="ORF">U5817_01920</name>
</gene>
<dbReference type="InterPro" id="IPR015867">
    <property type="entry name" value="N-reg_PII/ATP_PRibTrfase_C"/>
</dbReference>
<dbReference type="Pfam" id="PF03091">
    <property type="entry name" value="CutA1"/>
    <property type="match status" value="1"/>
</dbReference>
<dbReference type="EMBL" id="CP141259">
    <property type="protein sequence ID" value="WRL46831.1"/>
    <property type="molecule type" value="Genomic_DNA"/>
</dbReference>
<dbReference type="SUPFAM" id="SSF54913">
    <property type="entry name" value="GlnB-like"/>
    <property type="match status" value="1"/>
</dbReference>
<sequence length="119" mass="12848">MTEAIVVLTNCPDAACADALAALLVERRLAACVNILAPCRSVYRWQDKTETAAEVPLLIKTTPVRYAELEAAIRENHPYELPEIIAVPVMRGLPGYLDWVAAETAPLPDNDDDAGSTAS</sequence>
<evidence type="ECO:0000256" key="1">
    <source>
        <dbReference type="ARBA" id="ARBA00010169"/>
    </source>
</evidence>
<reference evidence="2 3" key="1">
    <citation type="submission" date="2023-12" db="EMBL/GenBank/DDBJ databases">
        <title>A. evansii MAY27, complete genome.</title>
        <authorList>
            <person name="Wang Y."/>
        </authorList>
    </citation>
    <scope>NUCLEOTIDE SEQUENCE [LARGE SCALE GENOMIC DNA]</scope>
    <source>
        <strain evidence="2 3">MAY27</strain>
    </source>
</reference>
<dbReference type="InterPro" id="IPR011322">
    <property type="entry name" value="N-reg_PII-like_a/b"/>
</dbReference>
<dbReference type="Gene3D" id="3.30.70.120">
    <property type="match status" value="1"/>
</dbReference>
<name>A0ABZ1ALU3_AROEV</name>
<comment type="similarity">
    <text evidence="1">Belongs to the CutA family.</text>
</comment>
<dbReference type="Proteomes" id="UP001626593">
    <property type="component" value="Chromosome"/>
</dbReference>
<proteinExistence type="inferred from homology"/>
<dbReference type="PANTHER" id="PTHR23419">
    <property type="entry name" value="DIVALENT CATION TOLERANCE CUTA-RELATED"/>
    <property type="match status" value="1"/>
</dbReference>
<dbReference type="RefSeq" id="WP_169132364.1">
    <property type="nucleotide sequence ID" value="NZ_CAWPLS010000295.1"/>
</dbReference>
<organism evidence="2 3">
    <name type="scientific">Aromatoleum evansii</name>
    <name type="common">Azoarcus evansii</name>
    <dbReference type="NCBI Taxonomy" id="59406"/>
    <lineage>
        <taxon>Bacteria</taxon>
        <taxon>Pseudomonadati</taxon>
        <taxon>Pseudomonadota</taxon>
        <taxon>Betaproteobacteria</taxon>
        <taxon>Rhodocyclales</taxon>
        <taxon>Rhodocyclaceae</taxon>
        <taxon>Aromatoleum</taxon>
    </lineage>
</organism>
<dbReference type="PANTHER" id="PTHR23419:SF8">
    <property type="entry name" value="FI09726P"/>
    <property type="match status" value="1"/>
</dbReference>
<accession>A0ABZ1ALU3</accession>
<evidence type="ECO:0000313" key="2">
    <source>
        <dbReference type="EMBL" id="WRL46831.1"/>
    </source>
</evidence>
<protein>
    <submittedName>
        <fullName evidence="2">Divalent-cation tolerance protein CutA</fullName>
    </submittedName>
</protein>
<evidence type="ECO:0000313" key="3">
    <source>
        <dbReference type="Proteomes" id="UP001626593"/>
    </source>
</evidence>